<evidence type="ECO:0000313" key="2">
    <source>
        <dbReference type="EMBL" id="BBB89678.1"/>
    </source>
</evidence>
<dbReference type="EMBL" id="AP018449">
    <property type="protein sequence ID" value="BBB89678.1"/>
    <property type="molecule type" value="Genomic_DNA"/>
</dbReference>
<proteinExistence type="inferred from homology"/>
<dbReference type="OrthoDB" id="9795585at2"/>
<dbReference type="InterPro" id="IPR036165">
    <property type="entry name" value="YefM-like_sf"/>
</dbReference>
<accession>A0A348AF30</accession>
<gene>
    <name evidence="2" type="ORF">MAMMFC1_00311</name>
</gene>
<dbReference type="SUPFAM" id="SSF143120">
    <property type="entry name" value="YefM-like"/>
    <property type="match status" value="1"/>
</dbReference>
<keyword evidence="3" id="KW-1185">Reference proteome</keyword>
<sequence>MFSIRPISDLSRNMTEIERLAIEEGQIIQLAKNSKEHMVIMGSDTFKSMLAKLSMYESLLISEAQIRQGKSQPLESARKKSDKKFQEKLDAFNSTTQKVYG</sequence>
<evidence type="ECO:0000313" key="3">
    <source>
        <dbReference type="Proteomes" id="UP000276437"/>
    </source>
</evidence>
<dbReference type="AlphaFoldDB" id="A0A348AF30"/>
<dbReference type="Proteomes" id="UP000276437">
    <property type="component" value="Chromosome"/>
</dbReference>
<comment type="similarity">
    <text evidence="1">Belongs to the phD/YefM antitoxin family.</text>
</comment>
<dbReference type="KEGG" id="mana:MAMMFC1_00311"/>
<reference evidence="2 3" key="1">
    <citation type="journal article" date="2018" name="Int. J. Syst. Evol. Microbiol.">
        <title>Methylomusa anaerophila gen. nov., sp. nov., an anaerobic methanol-utilizing bacterium isolated from a microbial fuel cell.</title>
        <authorList>
            <person name="Amano N."/>
            <person name="Yamamuro A."/>
            <person name="Miyahara M."/>
            <person name="Kouzuma A."/>
            <person name="Abe T."/>
            <person name="Watanabe K."/>
        </authorList>
    </citation>
    <scope>NUCLEOTIDE SEQUENCE [LARGE SCALE GENOMIC DNA]</scope>
    <source>
        <strain evidence="2 3">MMFC1</strain>
    </source>
</reference>
<organism evidence="2 3">
    <name type="scientific">Methylomusa anaerophila</name>
    <dbReference type="NCBI Taxonomy" id="1930071"/>
    <lineage>
        <taxon>Bacteria</taxon>
        <taxon>Bacillati</taxon>
        <taxon>Bacillota</taxon>
        <taxon>Negativicutes</taxon>
        <taxon>Selenomonadales</taxon>
        <taxon>Sporomusaceae</taxon>
        <taxon>Methylomusa</taxon>
    </lineage>
</organism>
<evidence type="ECO:0000256" key="1">
    <source>
        <dbReference type="ARBA" id="ARBA00009981"/>
    </source>
</evidence>
<protein>
    <recommendedName>
        <fullName evidence="4">Antitoxin</fullName>
    </recommendedName>
</protein>
<evidence type="ECO:0008006" key="4">
    <source>
        <dbReference type="Google" id="ProtNLM"/>
    </source>
</evidence>
<name>A0A348AF30_9FIRM</name>
<dbReference type="RefSeq" id="WP_126305861.1">
    <property type="nucleotide sequence ID" value="NZ_DAINIT010000011.1"/>
</dbReference>